<name>K7YS67_9PROT</name>
<keyword evidence="2" id="KW-1185">Reference proteome</keyword>
<evidence type="ECO:0000313" key="2">
    <source>
        <dbReference type="Proteomes" id="UP000010077"/>
    </source>
</evidence>
<evidence type="ECO:0000313" key="1">
    <source>
        <dbReference type="EMBL" id="AFX99389.1"/>
    </source>
</evidence>
<gene>
    <name evidence="1" type="ORF">A1OE_1213</name>
</gene>
<protein>
    <submittedName>
        <fullName evidence="1">Uncharacterized protein</fullName>
    </submittedName>
</protein>
<organism evidence="1 2">
    <name type="scientific">Candidatus Endolissoclinum faulkneri L2</name>
    <dbReference type="NCBI Taxonomy" id="1193729"/>
    <lineage>
        <taxon>Bacteria</taxon>
        <taxon>Pseudomonadati</taxon>
        <taxon>Pseudomonadota</taxon>
        <taxon>Alphaproteobacteria</taxon>
        <taxon>Rhodospirillales</taxon>
        <taxon>Rhodospirillaceae</taxon>
        <taxon>Candidatus Endolissoclinum</taxon>
    </lineage>
</organism>
<sequence length="38" mass="4551">MQLLNFFITPIKLLLQLVTIIIYADKFIHNEKFSKIDK</sequence>
<dbReference type="Proteomes" id="UP000010077">
    <property type="component" value="Chromosome"/>
</dbReference>
<reference evidence="1 2" key="1">
    <citation type="journal article" date="2012" name="Proc. Natl. Acad. Sci. U.S.A.">
        <title>Genome streamlining and chemical defense in a coral reef symbiosis.</title>
        <authorList>
            <person name="Kwan J.C."/>
            <person name="Donia M.S."/>
            <person name="Han A.W."/>
            <person name="Hirose E."/>
            <person name="Haygood M.G."/>
            <person name="Schmidt E.W."/>
        </authorList>
    </citation>
    <scope>NUCLEOTIDE SEQUENCE [LARGE SCALE GENOMIC DNA]</scope>
    <source>
        <strain evidence="1 2">L2</strain>
    </source>
</reference>
<dbReference type="HOGENOM" id="CLU_3326020_0_0_5"/>
<dbReference type="EMBL" id="CP003539">
    <property type="protein sequence ID" value="AFX99389.1"/>
    <property type="molecule type" value="Genomic_DNA"/>
</dbReference>
<proteinExistence type="predicted"/>
<dbReference type="AlphaFoldDB" id="K7YS67"/>
<dbReference type="KEGG" id="thal:A1OE_1213"/>
<accession>K7YS67</accession>